<dbReference type="Proteomes" id="UP000253742">
    <property type="component" value="Unassembled WGS sequence"/>
</dbReference>
<comment type="caution">
    <text evidence="1">The sequence shown here is derived from an EMBL/GenBank/DDBJ whole genome shotgun (WGS) entry which is preliminary data.</text>
</comment>
<proteinExistence type="predicted"/>
<dbReference type="EMBL" id="QQBH01000038">
    <property type="protein sequence ID" value="RDD84636.1"/>
    <property type="molecule type" value="Genomic_DNA"/>
</dbReference>
<name>A0A369UV68_9ACTN</name>
<sequence>MLAHQGSSITKPIKVDELTPAGKVVDPVRRELAGTWRHNDPPAPVPDQEGEVEILGSVSLRVHLPRVDHDNVVRVPRITYSDECMVSGLRQLITRIRRLIVESHEPYLHTGRQLSAIEQNERHRSMLTTVAKPQEIGGSGVLSQAFHALDARHPQLPSIVQHDPGHATMPC</sequence>
<dbReference type="AlphaFoldDB" id="A0A369UV68"/>
<gene>
    <name evidence="1" type="ORF">DVZ84_34340</name>
</gene>
<protein>
    <submittedName>
        <fullName evidence="1">Uncharacterized protein</fullName>
    </submittedName>
</protein>
<evidence type="ECO:0000313" key="1">
    <source>
        <dbReference type="EMBL" id="RDD84636.1"/>
    </source>
</evidence>
<reference evidence="1 2" key="1">
    <citation type="submission" date="2018-07" db="EMBL/GenBank/DDBJ databases">
        <title>Genome guided investigation of antibiotics producing actinomycetales strain isolated from a Macau mangrove ecosystem.</title>
        <authorList>
            <person name="Hu D."/>
        </authorList>
    </citation>
    <scope>NUCLEOTIDE SEQUENCE [LARGE SCALE GENOMIC DNA]</scope>
    <source>
        <strain evidence="1 2">2297</strain>
    </source>
</reference>
<evidence type="ECO:0000313" key="2">
    <source>
        <dbReference type="Proteomes" id="UP000253742"/>
    </source>
</evidence>
<organism evidence="1 2">
    <name type="scientific">Streptomyces parvulus</name>
    <dbReference type="NCBI Taxonomy" id="146923"/>
    <lineage>
        <taxon>Bacteria</taxon>
        <taxon>Bacillati</taxon>
        <taxon>Actinomycetota</taxon>
        <taxon>Actinomycetes</taxon>
        <taxon>Kitasatosporales</taxon>
        <taxon>Streptomycetaceae</taxon>
        <taxon>Streptomyces</taxon>
    </lineage>
</organism>
<accession>A0A369UV68</accession>